<dbReference type="AlphaFoldDB" id="A0A0M9GCG5"/>
<evidence type="ECO:0000313" key="3">
    <source>
        <dbReference type="Proteomes" id="UP000037931"/>
    </source>
</evidence>
<protein>
    <submittedName>
        <fullName evidence="2">Uncharacterized protein</fullName>
    </submittedName>
</protein>
<accession>A0A0M9GCG5</accession>
<sequence>MRTSGQYGDGHGNRARPATSPFRGLHLTPATVACLAWEMGTFRGAGQEPRELLRFAQSRANASIGLSRAALRAGTKPNTMPISVEQMKAVTIELSENTIFHSLTSSENT</sequence>
<dbReference type="PROSITE" id="PS51257">
    <property type="entry name" value="PROKAR_LIPOPROTEIN"/>
    <property type="match status" value="1"/>
</dbReference>
<keyword evidence="3" id="KW-1185">Reference proteome</keyword>
<gene>
    <name evidence="2" type="ORF">PF66_05974</name>
</gene>
<evidence type="ECO:0000313" key="2">
    <source>
        <dbReference type="EMBL" id="KPA87591.1"/>
    </source>
</evidence>
<dbReference type="Proteomes" id="UP000037931">
    <property type="component" value="Unassembled WGS sequence"/>
</dbReference>
<comment type="caution">
    <text evidence="2">The sequence shown here is derived from an EMBL/GenBank/DDBJ whole genome shotgun (WGS) entry which is preliminary data.</text>
</comment>
<name>A0A0M9GCG5_9PSED</name>
<dbReference type="STRING" id="50340.PF66_05974"/>
<organism evidence="2 3">
    <name type="scientific">Pseudomonas asplenii</name>
    <dbReference type="NCBI Taxonomy" id="53407"/>
    <lineage>
        <taxon>Bacteria</taxon>
        <taxon>Pseudomonadati</taxon>
        <taxon>Pseudomonadota</taxon>
        <taxon>Gammaproteobacteria</taxon>
        <taxon>Pseudomonadales</taxon>
        <taxon>Pseudomonadaceae</taxon>
        <taxon>Pseudomonas</taxon>
    </lineage>
</organism>
<feature type="region of interest" description="Disordered" evidence="1">
    <location>
        <begin position="1"/>
        <end position="23"/>
    </location>
</feature>
<reference evidence="2 3" key="1">
    <citation type="journal article" date="2015" name="PLoS ONE">
        <title>Rice-Infecting Pseudomonas Genomes Are Highly Accessorized and Harbor Multiple Putative Virulence Mechanisms to Cause Sheath Brown Rot.</title>
        <authorList>
            <person name="Quibod I.L."/>
            <person name="Grande G."/>
            <person name="Oreiro E.G."/>
            <person name="Borja F.N."/>
            <person name="Dossa G.S."/>
            <person name="Mauleon R."/>
            <person name="Cruz C.V."/>
            <person name="Oliva R."/>
        </authorList>
    </citation>
    <scope>NUCLEOTIDE SEQUENCE [LARGE SCALE GENOMIC DNA]</scope>
    <source>
        <strain evidence="2 3">IRRI 6609</strain>
    </source>
</reference>
<proteinExistence type="predicted"/>
<dbReference type="EMBL" id="JSYZ01000028">
    <property type="protein sequence ID" value="KPA87591.1"/>
    <property type="molecule type" value="Genomic_DNA"/>
</dbReference>
<evidence type="ECO:0000256" key="1">
    <source>
        <dbReference type="SAM" id="MobiDB-lite"/>
    </source>
</evidence>